<proteinExistence type="predicted"/>
<gene>
    <name evidence="1" type="ORF">ANME2D_01618</name>
</gene>
<comment type="caution">
    <text evidence="1">The sequence shown here is derived from an EMBL/GenBank/DDBJ whole genome shotgun (WGS) entry which is preliminary data.</text>
</comment>
<dbReference type="Proteomes" id="UP000027153">
    <property type="component" value="Unassembled WGS sequence"/>
</dbReference>
<dbReference type="RefSeq" id="WP_048090279.1">
    <property type="nucleotide sequence ID" value="NZ_JMIY01000003.1"/>
</dbReference>
<dbReference type="Pfam" id="PF10049">
    <property type="entry name" value="DUF2283"/>
    <property type="match status" value="1"/>
</dbReference>
<organism evidence="1 2">
    <name type="scientific">Candidatus Methanoperedens nitratireducens</name>
    <dbReference type="NCBI Taxonomy" id="1392998"/>
    <lineage>
        <taxon>Archaea</taxon>
        <taxon>Methanobacteriati</taxon>
        <taxon>Methanobacteriota</taxon>
        <taxon>Stenosarchaea group</taxon>
        <taxon>Methanomicrobia</taxon>
        <taxon>Methanosarcinales</taxon>
        <taxon>ANME-2 cluster</taxon>
        <taxon>Candidatus Methanoperedentaceae</taxon>
        <taxon>Candidatus Methanoperedens</taxon>
    </lineage>
</organism>
<dbReference type="InterPro" id="IPR019270">
    <property type="entry name" value="DUF2283"/>
</dbReference>
<name>A0A062V8X0_9EURY</name>
<reference evidence="1 2" key="1">
    <citation type="journal article" date="2013" name="Nature">
        <title>Anaerobic oxidation of methane coupled to nitrate reduction in a novel archaeal lineage.</title>
        <authorList>
            <person name="Haroon M.F."/>
            <person name="Hu S."/>
            <person name="Shi Y."/>
            <person name="Imelfort M."/>
            <person name="Keller J."/>
            <person name="Hugenholtz P."/>
            <person name="Yuan Z."/>
            <person name="Tyson G.W."/>
        </authorList>
    </citation>
    <scope>NUCLEOTIDE SEQUENCE [LARGE SCALE GENOMIC DNA]</scope>
    <source>
        <strain evidence="1 2">ANME-2d</strain>
    </source>
</reference>
<dbReference type="AlphaFoldDB" id="A0A062V8X0"/>
<sequence>MEKKLLVIHNKEMETLDIWFDDPRKEVVCEEVGEGIILKKDKKNKVIGLEVLYYSKEDVPLEFKALSSEATSCA</sequence>
<protein>
    <recommendedName>
        <fullName evidence="3">DUF2283 domain-containing protein</fullName>
    </recommendedName>
</protein>
<keyword evidence="2" id="KW-1185">Reference proteome</keyword>
<dbReference type="EMBL" id="JMIY01000003">
    <property type="protein sequence ID" value="KCZ72214.1"/>
    <property type="molecule type" value="Genomic_DNA"/>
</dbReference>
<evidence type="ECO:0000313" key="2">
    <source>
        <dbReference type="Proteomes" id="UP000027153"/>
    </source>
</evidence>
<evidence type="ECO:0000313" key="1">
    <source>
        <dbReference type="EMBL" id="KCZ72214.1"/>
    </source>
</evidence>
<accession>A0A062V8X0</accession>
<dbReference type="OrthoDB" id="359307at2157"/>
<evidence type="ECO:0008006" key="3">
    <source>
        <dbReference type="Google" id="ProtNLM"/>
    </source>
</evidence>